<evidence type="ECO:0000313" key="2">
    <source>
        <dbReference type="Proteomes" id="UP001186974"/>
    </source>
</evidence>
<name>A0ACC3DA17_9PEZI</name>
<accession>A0ACC3DA17</accession>
<proteinExistence type="predicted"/>
<gene>
    <name evidence="1" type="ORF">LTS18_008863</name>
</gene>
<protein>
    <submittedName>
        <fullName evidence="1">Uncharacterized protein</fullName>
    </submittedName>
</protein>
<reference evidence="1" key="1">
    <citation type="submission" date="2024-09" db="EMBL/GenBank/DDBJ databases">
        <title>Black Yeasts Isolated from many extreme environments.</title>
        <authorList>
            <person name="Coleine C."/>
            <person name="Stajich J.E."/>
            <person name="Selbmann L."/>
        </authorList>
    </citation>
    <scope>NUCLEOTIDE SEQUENCE</scope>
    <source>
        <strain evidence="1">CCFEE 5737</strain>
    </source>
</reference>
<keyword evidence="2" id="KW-1185">Reference proteome</keyword>
<dbReference type="Proteomes" id="UP001186974">
    <property type="component" value="Unassembled WGS sequence"/>
</dbReference>
<dbReference type="EMBL" id="JAWDJW010006569">
    <property type="protein sequence ID" value="KAK3064249.1"/>
    <property type="molecule type" value="Genomic_DNA"/>
</dbReference>
<organism evidence="1 2">
    <name type="scientific">Coniosporium uncinatum</name>
    <dbReference type="NCBI Taxonomy" id="93489"/>
    <lineage>
        <taxon>Eukaryota</taxon>
        <taxon>Fungi</taxon>
        <taxon>Dikarya</taxon>
        <taxon>Ascomycota</taxon>
        <taxon>Pezizomycotina</taxon>
        <taxon>Dothideomycetes</taxon>
        <taxon>Dothideomycetes incertae sedis</taxon>
        <taxon>Coniosporium</taxon>
    </lineage>
</organism>
<comment type="caution">
    <text evidence="1">The sequence shown here is derived from an EMBL/GenBank/DDBJ whole genome shotgun (WGS) entry which is preliminary data.</text>
</comment>
<sequence length="127" mass="14166">MTTDKFLYRKIETYQTPDSRPKTYQTTVVHPPNGGDPYLADVRPSKPDVGLNWGITPSSSGRDDRRLEDLPADHPVHKLSKEEQQKLRKKGVNPILKAEMDEATKKGEGRGLWNKVAGTALGGGWIK</sequence>
<evidence type="ECO:0000313" key="1">
    <source>
        <dbReference type="EMBL" id="KAK3064249.1"/>
    </source>
</evidence>